<keyword evidence="6" id="KW-0472">Membrane</keyword>
<feature type="compositionally biased region" description="Low complexity" evidence="5">
    <location>
        <begin position="351"/>
        <end position="360"/>
    </location>
</feature>
<dbReference type="SUPFAM" id="SSF46785">
    <property type="entry name" value="Winged helix' DNA-binding domain"/>
    <property type="match status" value="1"/>
</dbReference>
<feature type="compositionally biased region" description="Basic and acidic residues" evidence="5">
    <location>
        <begin position="4265"/>
        <end position="4278"/>
    </location>
</feature>
<evidence type="ECO:0000256" key="4">
    <source>
        <dbReference type="RuleBase" id="RU004020"/>
    </source>
</evidence>
<keyword evidence="2" id="KW-0238">DNA-binding</keyword>
<feature type="compositionally biased region" description="Low complexity" evidence="5">
    <location>
        <begin position="258"/>
        <end position="272"/>
    </location>
</feature>
<feature type="compositionally biased region" description="Low complexity" evidence="5">
    <location>
        <begin position="3072"/>
        <end position="3093"/>
    </location>
</feature>
<feature type="compositionally biased region" description="Pro residues" evidence="5">
    <location>
        <begin position="175"/>
        <end position="186"/>
    </location>
</feature>
<dbReference type="Proteomes" id="UP000002729">
    <property type="component" value="Unassembled WGS sequence"/>
</dbReference>
<feature type="domain" description="HSF-type DNA-binding" evidence="7">
    <location>
        <begin position="52"/>
        <end position="143"/>
    </location>
</feature>
<evidence type="ECO:0000256" key="2">
    <source>
        <dbReference type="ARBA" id="ARBA00023125"/>
    </source>
</evidence>
<evidence type="ECO:0000313" key="9">
    <source>
        <dbReference type="Proteomes" id="UP000002729"/>
    </source>
</evidence>
<name>F0Y175_AURAN</name>
<evidence type="ECO:0000256" key="3">
    <source>
        <dbReference type="ARBA" id="ARBA00023242"/>
    </source>
</evidence>
<feature type="region of interest" description="Disordered" evidence="5">
    <location>
        <begin position="18"/>
        <end position="48"/>
    </location>
</feature>
<evidence type="ECO:0000259" key="7">
    <source>
        <dbReference type="SMART" id="SM00415"/>
    </source>
</evidence>
<feature type="compositionally biased region" description="Low complexity" evidence="5">
    <location>
        <begin position="2732"/>
        <end position="2748"/>
    </location>
</feature>
<feature type="compositionally biased region" description="Pro residues" evidence="5">
    <location>
        <begin position="3571"/>
        <end position="3612"/>
    </location>
</feature>
<feature type="compositionally biased region" description="Low complexity" evidence="5">
    <location>
        <begin position="152"/>
        <end position="164"/>
    </location>
</feature>
<sequence length="4364" mass="458922">MSSREHLRRRAAARPLPITELAPADDANARPTPMAHDPRVLRNLPKTGKRGAPQAFPHLLFMMLEREVEAGTVHWCEGGAAFEIADLDGFIADTLVKYFRHSRYASFQRQLNLYGFKKNADGAFEHESFLRDRPELLTRVLRAPQSTKGRSRGAAAAADAAAAAPERRRDAKRAPPAPAPVSTPPPPKRKRAAPIAAAPEPSCADALWGLAVSPRSETSDAFFAPLLACPIPEAAAAPPWAPLPTPPPSPAGRDGAARPEPVARAAAAAPQRALPVAYEPAVEAGVGRVYDVPPPLAPLARAPAPRFFAAPRPGAAEPPRPRDDASARLARLALLAPAPPPPPRPAPREPSLPSLLPSPRDGSEPTTESPRSELAPPRLDDRIPSDEVRLLNRTFSDVGSDTWDVDDGPGEPAAAAAAPADPDDAVHALFDEIFAPSAAYISFKLHGLAPTRRSTARRQHTALFVLDDAFEMAAAEALKDEMAAKMQQRKGAERVAVLAAADALEEAQTLEDLERALDVAGLAGVPSDASEFAGAVARRKKLLDALAREAVLETLAGASVSTADELALIGTALEEAAALGLSLNDPVVFDAATACRAYAASADVDGAAATAAALIFKDEAHALYDDFAPPKAAAPDERTVPDLPARLLAPLVLLAASAASDERDDDGCGGAASCWADDGVAPFDCEASPYPLQVLKWGDDAESYNVRQLDIDTGDYALVFTLDYFDDHVNAAALYEDADGAYYAFASMGGLLCRFDAERRACFDEPLEYAANVGCVVGDRYYYSKNTGRNDGSAIFYVDDVQTASPKFHNASSFTISASLYEDAVLDLAPLPEDGAVYVDDGVADATYLVGLAARYEVLVVRLSSATGAPEAYAVLPSTVDWSDYPADDPPDGADSSFGAAFAYVSETAGRELYFASNEGYGIFFLELPLDAPADCWNAGHDVESHVVCDGAAAVIRWVGPSLPASSNDGLNCPEGSVLQETEAPSYAPSTYAPSATPADVSAFDCGSFGNPIQILREAVWKSNLQPDFNVRASDDEPYEAAMLDFETGNYETLYAFDFDGHINAVAMHADASYSTFTAWGSFAGFLCKFDSAHRKCFPTPLAEEKPNLGTILEDTYYYAKEVGDNGEKSFYFVSGIDTEAPAFHEDALFVVSEDVFERSVLDIVALTENFVDAEGVAWPREFVADGDDAGRYLFGMGQALEVVVVRLDDGGVPDAYAVLPAVVDWNGADVETGTSAYGAAFLYQLDMAGDVEMYFAANEGFGLFQVVLPVTVPDACWNTGFDAASHAACASSSASVVRKYASAEATSNDGMNCPLGLIAPDPSPAPSYTPTPAPTPGPSPEPTPEPSPEPSPEPTPDPSPDPTSYAVAPFDCDGFPDPIQVMRDGDDEHYRAAQLEIQGDGEYVTLFELDYLDLDSHVNAVAMYESDDYEAFYAYAAIDGKLCAFDDGGAACFATSLMEDRPNVGAMLDGNYYYAKTPGEGDRAFYWVEGVDGDPVFHETAAFVVSEDLFEDSVLDVTPNKEVDGEDAWIVDGVAGGAYLIGLGQAFEVFVVRLDGDGAPEAYAVVDAVTVNWASKTPEDGTSAFGAAFSYRSRDWDVYYPYFASNEGWGMFQLDLPLEIPDECWNTGTDTLAHAACAAERAIVHWRGPSADASSNDGMNCALGGFIVELPPTPAPTRGPSPEPTPEPSAPPTPEPSPAPTPAPTYAPSTAAPSEGDVEAFDCAQFPNPVQVLRGDDGEPYRVAELDLVSGEYHSLYELGYLDVDDHVNAIALYEWAVDAYYMYGSLAGYLCVFDRVKKWCLDTPLAEAKPNAGTILGANYYYAKEPGMGGDRAVYWVEGLDAAAPVFHEDYGFVIPDDLFTRSVLDFAPLKEERDDVWIDDGEGKGEYLVGLAQAFELVVVRLGDGGAPDAYAVIPGVADWRSRTPQSGTSAFGAAFTYRSATWGDAQVFFASNEGWGLFELELPVVVPEACWNADEETQNHVVCEASSASIVYRMASLDASSNDGLNCETQAFVAFEDPTRAPTTGDPTPAPSFEPSRAPSAQPTYAPTSAAPSEGAVEPFDCAAAGNPIQVLREKDDEHYRVAELDVLTGAYHTLYELDFLDLDAHVNALAMYDAAVDEYYAYGSFAGYLCVFDRRKRSCFDTPLAEEKPNAGAILGANYYYAKEPGMGGDRAVYWVEGLDTDAPVFHEDYGFVVPQDLFTRSVLDFAPLEEKRDDVWIDDGENKGEYLVGLAQAFELFVVRLGDDGAPEAYAVLESDVDWGLGKPETGTSAFGAAFGYREGYEWYGLSSYFASNEGWGIFELELPVVVPEACWNTGFETETHAVCDGATASLTRVTDSADASSNDGLNCPLGSFEAPVFPTAAPTNPPTTYAPTAAPSERPVEPFDCEAHPAPLQVMREGDDEPYAGQDKRAKFPTSKAPFSAVFHSPYGVFELDVESGDYAELFDLSYFDGHVNAVAMGISDAGDHYLVGAFTGDGDDLARLCVFDAAKTRCFEELALAKPNVGAILRQDDGAEHFYYAKEPGYGGEKGFHFVERINGAPVFHDELRFVISEDLYERSVLDVVALREPTGDDGGSLTIVDDGVDGGAYVVGLGQRFELLIVRLADDGYPEDFAVLESDVDWGDEPARDDKSAYGAAFLYVTAGLPDVLFASNEGWGIFRLKLPVAVPDDCWNTGFDAAAQSACAGARAALERTSNSAEATSNDGMNCPFGYYDTPAPSAEPPAPTAAPTYGPSASVAPSAAPTHGPTAPPSASPVEAAPSAAPTPYECGFCWSDLSVEAADCAVLPLRFADDDEGHAVVELHGGSGDYGAKFDVPYYTRSLGGLALYESREGCMLFGAFGNRLCRFDDSHATCFYNYLDEQAPAAATVVGETYYYAAALPGAIHRVEAIHGDDAVFVEGVIVVDVDAPPVYDLAPLLDGGGDDAVVDGAAGDYLAGVAAGGGALLVVRLADNATAVVALSGGANASYSAAFSYGSGAASRFFAVADEVGVYELGLPLTVGDGCWVGTCDASGVLAYVGPAGSGARGAAANARDPAAYGDPSLSPSLSPAPTSTAPAAAPSAPPSGGPTSRRPTSLSPSLAPSVAPTAEPTGACGDFVYELEMTGADWADASVVVSSDDALVFEIAPEAAGVVEACLPDGCYGLAVSGISVDAEASLANSAACGSAACGVAVCVAGGAAAYGAPTAAPTACTDRSDWYKKNAPWKDCAWVAAYPDLRCEVVGYDDAISGDACAVACESCDATAPPSASAAAAAPSAAPTAAAGAPSRAPTYGPSTYGPSSAPPSAEPTVVGDVVVEWPDVVFWSSPSCSLTVDAPATVRFDWASGTHTVHELPDADAFDSCDFADATALGDVAPVAAAVEPGEVRYFACSVGSHCTSGMKLAVEAAAPSAAPTAGAAAAAPTGAATTYAPSAARSAAPTAAGLYVVSTVVVVDFGVYTSNDLAAAVGEALVASSDAARSLVAVELGELSQAVPDARRLEGNPMDAEDTRLEARADLETSGDDAAAAAEALEAELAAAVNDGTLSAEVFAAARAYESLDYIEDSQLSDAVLVTESLAALEAETQPADPSPTPAPAPEPSTARPAPPTAKPSSPPPSSPPPTPSPPTPQPSTAKPEPRTARPAPAPTANPSTANPAPEPTSSANGATVTDDGSVTASSQMTNTYALDSSECYAPTEEGGWGYCGAPTCRNQYITCSDEGGGPPVVDGVAGAYRSDYAADGSDCTSFLDMSDYDEITDWGFNGPCDDTCTQRTDGVCDGAFLERVVQGPSIKWAFCNDKWLILMTSGEGGVFEPHLNNVPSPPLGVSGGVTYCTGDPTRTVDRYYSLQYPLDVVDFDEGVWTNNVDLFDGTAGNEGIPYLYDDGLGIGTYGLPDGAGVGITVNGMQNWVTQNNRGEWNQPTCETSPCNLHVGQGAGQPHVHGDLFSDSHQCLYGTSNYTSTASHPPIVGFGADGHLIYGRYLGDDAPGFAAPLLDECSGHTHDESTTDEYGVDLGATYHYHTQIFDYTCGMGNDRCDDGDEVVISTTGPLFCFRADLSRQEGSSALLSFTTSDAYLTANDMTYACCDMTDYYAVTGLDQKDASQFFAESSTCLVLAHPTNGAYASAFCEPGDTLYSGNGCHVDCDDGYVASGITRCVEGAFVEYATCVADAAPSGAPTPAAPDDDDDDGADAASGSLLILVGVACVVVACGVCYAAFYLHRREREHDEKRRLRWEQLEKEMSLEAADAGEAPPALPAPVDAGCAPGWPGAAAPRVEARDFAGRGDRWVGGGDDRYGDAYPPPAPPARSYELAPARAAYDGGEDARDGRAPFHPSPVRGADAPPPPPSSEKKKKKKKKKKKDAPAPEPAWELTEDRDDAPFVL</sequence>
<feature type="region of interest" description="Disordered" evidence="5">
    <location>
        <begin position="398"/>
        <end position="420"/>
    </location>
</feature>
<comment type="similarity">
    <text evidence="4">Belongs to the HSF family.</text>
</comment>
<feature type="region of interest" description="Disordered" evidence="5">
    <location>
        <begin position="2020"/>
        <end position="2057"/>
    </location>
</feature>
<feature type="compositionally biased region" description="Pro residues" evidence="5">
    <location>
        <begin position="1322"/>
        <end position="1362"/>
    </location>
</feature>
<feature type="region of interest" description="Disordered" evidence="5">
    <location>
        <begin position="3565"/>
        <end position="3657"/>
    </location>
</feature>
<organism evidence="9">
    <name type="scientific">Aureococcus anophagefferens</name>
    <name type="common">Harmful bloom alga</name>
    <dbReference type="NCBI Taxonomy" id="44056"/>
    <lineage>
        <taxon>Eukaryota</taxon>
        <taxon>Sar</taxon>
        <taxon>Stramenopiles</taxon>
        <taxon>Ochrophyta</taxon>
        <taxon>Pelagophyceae</taxon>
        <taxon>Pelagomonadales</taxon>
        <taxon>Pelagomonadaceae</taxon>
        <taxon>Aureococcus</taxon>
    </lineage>
</organism>
<reference evidence="8 9" key="1">
    <citation type="journal article" date="2011" name="Proc. Natl. Acad. Sci. U.S.A.">
        <title>Niche of harmful alga Aureococcus anophagefferens revealed through ecogenomics.</title>
        <authorList>
            <person name="Gobler C.J."/>
            <person name="Berry D.L."/>
            <person name="Dyhrman S.T."/>
            <person name="Wilhelm S.W."/>
            <person name="Salamov A."/>
            <person name="Lobanov A.V."/>
            <person name="Zhang Y."/>
            <person name="Collier J.L."/>
            <person name="Wurch L.L."/>
            <person name="Kustka A.B."/>
            <person name="Dill B.D."/>
            <person name="Shah M."/>
            <person name="VerBerkmoes N.C."/>
            <person name="Kuo A."/>
            <person name="Terry A."/>
            <person name="Pangilinan J."/>
            <person name="Lindquist E.A."/>
            <person name="Lucas S."/>
            <person name="Paulsen I.T."/>
            <person name="Hattenrath-Lehmann T.K."/>
            <person name="Talmage S.C."/>
            <person name="Walker E.A."/>
            <person name="Koch F."/>
            <person name="Burson A.M."/>
            <person name="Marcoval M.A."/>
            <person name="Tang Y.Z."/>
            <person name="Lecleir G.R."/>
            <person name="Coyne K.J."/>
            <person name="Berg G.M."/>
            <person name="Bertrand E.M."/>
            <person name="Saito M.A."/>
            <person name="Gladyshev V.N."/>
            <person name="Grigoriev I.V."/>
        </authorList>
    </citation>
    <scope>NUCLEOTIDE SEQUENCE [LARGE SCALE GENOMIC DNA]</scope>
    <source>
        <strain evidence="9">CCMP 1984</strain>
    </source>
</reference>
<dbReference type="GeneID" id="20228050"/>
<dbReference type="eggNOG" id="KOG0627">
    <property type="taxonomic scope" value="Eukaryota"/>
</dbReference>
<dbReference type="SMART" id="SM00415">
    <property type="entry name" value="HSF"/>
    <property type="match status" value="1"/>
</dbReference>
<dbReference type="PANTHER" id="PTHR24216:SF65">
    <property type="entry name" value="PAXILLIN-LIKE PROTEIN 1"/>
    <property type="match status" value="1"/>
</dbReference>
<dbReference type="GO" id="GO:0043565">
    <property type="term" value="F:sequence-specific DNA binding"/>
    <property type="evidence" value="ECO:0007669"/>
    <property type="project" value="InterPro"/>
</dbReference>
<dbReference type="SUPFAM" id="SSF49503">
    <property type="entry name" value="Cupredoxins"/>
    <property type="match status" value="1"/>
</dbReference>
<keyword evidence="3" id="KW-0539">Nucleus</keyword>
<dbReference type="PANTHER" id="PTHR24216">
    <property type="entry name" value="PAXILLIN-RELATED"/>
    <property type="match status" value="1"/>
</dbReference>
<feature type="region of interest" description="Disordered" evidence="5">
    <location>
        <begin position="1312"/>
        <end position="1370"/>
    </location>
</feature>
<feature type="region of interest" description="Disordered" evidence="5">
    <location>
        <begin position="1671"/>
        <end position="1715"/>
    </location>
</feature>
<feature type="compositionally biased region" description="Low complexity" evidence="5">
    <location>
        <begin position="3613"/>
        <end position="3647"/>
    </location>
</feature>
<feature type="compositionally biased region" description="Basic residues" evidence="5">
    <location>
        <begin position="4332"/>
        <end position="4342"/>
    </location>
</feature>
<dbReference type="RefSeq" id="XP_009034364.1">
    <property type="nucleotide sequence ID" value="XM_009036116.1"/>
</dbReference>
<evidence type="ECO:0000256" key="1">
    <source>
        <dbReference type="ARBA" id="ARBA00004123"/>
    </source>
</evidence>
<dbReference type="InParanoid" id="F0Y175"/>
<feature type="compositionally biased region" description="Low complexity" evidence="5">
    <location>
        <begin position="3034"/>
        <end position="3065"/>
    </location>
</feature>
<feature type="region of interest" description="Disordered" evidence="5">
    <location>
        <begin position="238"/>
        <end position="272"/>
    </location>
</feature>
<evidence type="ECO:0000256" key="6">
    <source>
        <dbReference type="SAM" id="Phobius"/>
    </source>
</evidence>
<dbReference type="InterPro" id="IPR036390">
    <property type="entry name" value="WH_DNA-bd_sf"/>
</dbReference>
<dbReference type="Gene3D" id="2.60.40.420">
    <property type="entry name" value="Cupredoxins - blue copper proteins"/>
    <property type="match status" value="1"/>
</dbReference>
<dbReference type="Pfam" id="PF00447">
    <property type="entry name" value="HSF_DNA-bind"/>
    <property type="match status" value="1"/>
</dbReference>
<protein>
    <recommendedName>
        <fullName evidence="7">HSF-type DNA-binding domain-containing protein</fullName>
    </recommendedName>
</protein>
<dbReference type="GO" id="GO:0003700">
    <property type="term" value="F:DNA-binding transcription factor activity"/>
    <property type="evidence" value="ECO:0007669"/>
    <property type="project" value="InterPro"/>
</dbReference>
<keyword evidence="9" id="KW-1185">Reference proteome</keyword>
<feature type="region of interest" description="Disordered" evidence="5">
    <location>
        <begin position="335"/>
        <end position="386"/>
    </location>
</feature>
<comment type="subcellular location">
    <subcellularLocation>
        <location evidence="1">Nucleus</location>
    </subcellularLocation>
</comment>
<feature type="region of interest" description="Disordered" evidence="5">
    <location>
        <begin position="2724"/>
        <end position="2764"/>
    </location>
</feature>
<feature type="compositionally biased region" description="Pro residues" evidence="5">
    <location>
        <begin position="239"/>
        <end position="250"/>
    </location>
</feature>
<feature type="region of interest" description="Disordered" evidence="5">
    <location>
        <begin position="4265"/>
        <end position="4364"/>
    </location>
</feature>
<feature type="region of interest" description="Disordered" evidence="5">
    <location>
        <begin position="3267"/>
        <end position="3290"/>
    </location>
</feature>
<dbReference type="KEGG" id="aaf:AURANDRAFT_71062"/>
<feature type="compositionally biased region" description="Polar residues" evidence="5">
    <location>
        <begin position="2043"/>
        <end position="2055"/>
    </location>
</feature>
<dbReference type="EMBL" id="GL833123">
    <property type="protein sequence ID" value="EGB10776.1"/>
    <property type="molecule type" value="Genomic_DNA"/>
</dbReference>
<feature type="region of interest" description="Disordered" evidence="5">
    <location>
        <begin position="143"/>
        <end position="197"/>
    </location>
</feature>
<dbReference type="InterPro" id="IPR008972">
    <property type="entry name" value="Cupredoxin"/>
</dbReference>
<feature type="compositionally biased region" description="Pro residues" evidence="5">
    <location>
        <begin position="337"/>
        <end position="350"/>
    </location>
</feature>
<proteinExistence type="inferred from homology"/>
<keyword evidence="6" id="KW-0812">Transmembrane</keyword>
<feature type="compositionally biased region" description="Polar residues" evidence="5">
    <location>
        <begin position="3648"/>
        <end position="3657"/>
    </location>
</feature>
<keyword evidence="6" id="KW-1133">Transmembrane helix</keyword>
<evidence type="ECO:0000256" key="5">
    <source>
        <dbReference type="SAM" id="MobiDB-lite"/>
    </source>
</evidence>
<gene>
    <name evidence="8" type="ORF">AURANDRAFT_71062</name>
</gene>
<dbReference type="OrthoDB" id="536979at2759"/>
<dbReference type="InterPro" id="IPR000232">
    <property type="entry name" value="HSF_DNA-bd"/>
</dbReference>
<feature type="compositionally biased region" description="Pro residues" evidence="5">
    <location>
        <begin position="1672"/>
        <end position="1706"/>
    </location>
</feature>
<dbReference type="InterPro" id="IPR036388">
    <property type="entry name" value="WH-like_DNA-bd_sf"/>
</dbReference>
<feature type="region of interest" description="Disordered" evidence="5">
    <location>
        <begin position="3034"/>
        <end position="3093"/>
    </location>
</feature>
<dbReference type="Gene3D" id="1.10.10.10">
    <property type="entry name" value="Winged helix-like DNA-binding domain superfamily/Winged helix DNA-binding domain"/>
    <property type="match status" value="1"/>
</dbReference>
<feature type="transmembrane region" description="Helical" evidence="6">
    <location>
        <begin position="4179"/>
        <end position="4201"/>
    </location>
</feature>
<dbReference type="GO" id="GO:0005634">
    <property type="term" value="C:nucleus"/>
    <property type="evidence" value="ECO:0007669"/>
    <property type="project" value="UniProtKB-SubCell"/>
</dbReference>
<accession>F0Y175</accession>
<evidence type="ECO:0000313" key="8">
    <source>
        <dbReference type="EMBL" id="EGB10776.1"/>
    </source>
</evidence>